<feature type="compositionally biased region" description="Low complexity" evidence="1">
    <location>
        <begin position="331"/>
        <end position="344"/>
    </location>
</feature>
<protein>
    <submittedName>
        <fullName evidence="2">Uncharacterized protein</fullName>
    </submittedName>
</protein>
<evidence type="ECO:0000313" key="2">
    <source>
        <dbReference type="EMBL" id="KAF7342708.1"/>
    </source>
</evidence>
<reference evidence="2" key="1">
    <citation type="submission" date="2020-05" db="EMBL/GenBank/DDBJ databases">
        <title>Mycena genomes resolve the evolution of fungal bioluminescence.</title>
        <authorList>
            <person name="Tsai I.J."/>
        </authorList>
    </citation>
    <scope>NUCLEOTIDE SEQUENCE</scope>
    <source>
        <strain evidence="2">160909Yilan</strain>
    </source>
</reference>
<dbReference type="EMBL" id="JACAZH010000025">
    <property type="protein sequence ID" value="KAF7342708.1"/>
    <property type="molecule type" value="Genomic_DNA"/>
</dbReference>
<comment type="caution">
    <text evidence="2">The sequence shown here is derived from an EMBL/GenBank/DDBJ whole genome shotgun (WGS) entry which is preliminary data.</text>
</comment>
<name>A0A8H6XJH5_9AGAR</name>
<organism evidence="2 3">
    <name type="scientific">Mycena sanguinolenta</name>
    <dbReference type="NCBI Taxonomy" id="230812"/>
    <lineage>
        <taxon>Eukaryota</taxon>
        <taxon>Fungi</taxon>
        <taxon>Dikarya</taxon>
        <taxon>Basidiomycota</taxon>
        <taxon>Agaricomycotina</taxon>
        <taxon>Agaricomycetes</taxon>
        <taxon>Agaricomycetidae</taxon>
        <taxon>Agaricales</taxon>
        <taxon>Marasmiineae</taxon>
        <taxon>Mycenaceae</taxon>
        <taxon>Mycena</taxon>
    </lineage>
</organism>
<feature type="compositionally biased region" description="Basic and acidic residues" evidence="1">
    <location>
        <begin position="758"/>
        <end position="767"/>
    </location>
</feature>
<sequence length="803" mass="89214">MLTKKKPGKPSDFQGKRAEFLSAFYPKYADASRRIKTRGIWDNFFLSYWAAFPWRLPLSQDPDPEDSTDYTREPATPEEENQKNKIIAETETKIKLWLGRRGKAAGMKENPWAPWLTRFRTPATAAPRKLVDYQYYMQHEDYKGKVTARFDEEKASVSARDQLNLRTKIAREMLASETEEVRARIKEGAAAEHTAQLAKHENALEGLPALDEEGLEEARARFSGLVGPLLDGLAAHTGYEISLLVGRPKLDDAKMDIECLSMHAGVTADTPAMLDFSRADSRTYAEVMRTFSRFVWGVHEYRSGKGTEELTIEPQRTSEQPEPTPTPLPAAAPSTAAASPVAALPSPPAPTTGRPSTLDVVVDVAADVSALTVPTNTFSDEEVRALVNLGDVLLDFDEFNFSDDLMSTVANISPAFPGLGLPMPSDLYSSGFSAELSKELILRLKEMSEEEREAKIEKLRTMDALAIERENNAARNHYMLYSLGLGGQKKKAKTAKKARMEQELENNEQSNGSGESDTEPEAEEQPKRKERSTRATKGASSAWAETAAAVLSNSEYGNGWTRLVSLWWKREESANFEGTTKSHPARIRPKEVGDWVSRARNYTPQIGDAVDFGKRFWAWWIQINPSWRTKERPMKKEGEMTWSCLDIQGQNGFLNVLMCLKWWRDAMDVPSPDWEEARADVTWVLEQMSENVSSVAAASSPAAPVNVDMAPGAHNSAEGATTSVVGMGALHDKVNGIRHSPTAPARPKPRPLRTNFKPNRESPREPESTNAGAEVLAGTEGLSQEELDEINGDPYANMDEEDE</sequence>
<feature type="region of interest" description="Disordered" evidence="1">
    <location>
        <begin position="306"/>
        <end position="355"/>
    </location>
</feature>
<keyword evidence="3" id="KW-1185">Reference proteome</keyword>
<gene>
    <name evidence="2" type="ORF">MSAN_02028700</name>
</gene>
<dbReference type="OrthoDB" id="3010079at2759"/>
<dbReference type="Proteomes" id="UP000623467">
    <property type="component" value="Unassembled WGS sequence"/>
</dbReference>
<feature type="region of interest" description="Disordered" evidence="1">
    <location>
        <begin position="734"/>
        <end position="803"/>
    </location>
</feature>
<feature type="region of interest" description="Disordered" evidence="1">
    <location>
        <begin position="60"/>
        <end position="83"/>
    </location>
</feature>
<evidence type="ECO:0000313" key="3">
    <source>
        <dbReference type="Proteomes" id="UP000623467"/>
    </source>
</evidence>
<accession>A0A8H6XJH5</accession>
<dbReference type="AlphaFoldDB" id="A0A8H6XJH5"/>
<evidence type="ECO:0000256" key="1">
    <source>
        <dbReference type="SAM" id="MobiDB-lite"/>
    </source>
</evidence>
<proteinExistence type="predicted"/>
<feature type="region of interest" description="Disordered" evidence="1">
    <location>
        <begin position="492"/>
        <end position="542"/>
    </location>
</feature>